<dbReference type="AlphaFoldDB" id="A0A9P8BQT2"/>
<reference evidence="6" key="1">
    <citation type="submission" date="2021-06" db="EMBL/GenBank/DDBJ databases">
        <title>Genome Sequence of Mortierella hyaline Strain SCG-10, a Cold-Adapted, Nitrate-Reducing Fungus Isolated from Soil in Minnesota, USA.</title>
        <authorList>
            <person name="Aldossari N."/>
        </authorList>
    </citation>
    <scope>NUCLEOTIDE SEQUENCE</scope>
    <source>
        <strain evidence="6">SCG-10</strain>
    </source>
</reference>
<evidence type="ECO:0000259" key="5">
    <source>
        <dbReference type="Pfam" id="PF20147"/>
    </source>
</evidence>
<evidence type="ECO:0000256" key="4">
    <source>
        <dbReference type="SAM" id="MobiDB-lite"/>
    </source>
</evidence>
<dbReference type="InterPro" id="IPR045379">
    <property type="entry name" value="Crinkler_N"/>
</dbReference>
<dbReference type="Proteomes" id="UP000707451">
    <property type="component" value="Unassembled WGS sequence"/>
</dbReference>
<keyword evidence="7" id="KW-1185">Reference proteome</keyword>
<dbReference type="Pfam" id="PF20147">
    <property type="entry name" value="Crinkler"/>
    <property type="match status" value="1"/>
</dbReference>
<dbReference type="EMBL" id="JAHRHY010000014">
    <property type="protein sequence ID" value="KAG9064271.1"/>
    <property type="molecule type" value="Genomic_DNA"/>
</dbReference>
<evidence type="ECO:0000313" key="6">
    <source>
        <dbReference type="EMBL" id="KAG9064271.1"/>
    </source>
</evidence>
<comment type="caution">
    <text evidence="6">The sequence shown here is derived from an EMBL/GenBank/DDBJ whole genome shotgun (WGS) entry which is preliminary data.</text>
</comment>
<feature type="region of interest" description="Disordered" evidence="4">
    <location>
        <begin position="82"/>
        <end position="107"/>
    </location>
</feature>
<evidence type="ECO:0000256" key="2">
    <source>
        <dbReference type="ARBA" id="ARBA00004613"/>
    </source>
</evidence>
<evidence type="ECO:0000313" key="7">
    <source>
        <dbReference type="Proteomes" id="UP000707451"/>
    </source>
</evidence>
<organism evidence="6 7">
    <name type="scientific">Linnemannia hyalina</name>
    <dbReference type="NCBI Taxonomy" id="64524"/>
    <lineage>
        <taxon>Eukaryota</taxon>
        <taxon>Fungi</taxon>
        <taxon>Fungi incertae sedis</taxon>
        <taxon>Mucoromycota</taxon>
        <taxon>Mortierellomycotina</taxon>
        <taxon>Mortierellomycetes</taxon>
        <taxon>Mortierellales</taxon>
        <taxon>Mortierellaceae</taxon>
        <taxon>Linnemannia</taxon>
    </lineage>
</organism>
<dbReference type="OrthoDB" id="2673191at2759"/>
<evidence type="ECO:0000256" key="1">
    <source>
        <dbReference type="ARBA" id="ARBA00004340"/>
    </source>
</evidence>
<name>A0A9P8BQT2_9FUNG</name>
<feature type="compositionally biased region" description="Gly residues" evidence="4">
    <location>
        <begin position="34"/>
        <end position="45"/>
    </location>
</feature>
<feature type="domain" description="Crinkler effector protein N-terminal" evidence="5">
    <location>
        <begin position="130"/>
        <end position="200"/>
    </location>
</feature>
<evidence type="ECO:0000256" key="3">
    <source>
        <dbReference type="ARBA" id="ARBA00022525"/>
    </source>
</evidence>
<protein>
    <recommendedName>
        <fullName evidence="5">Crinkler effector protein N-terminal domain-containing protein</fullName>
    </recommendedName>
</protein>
<keyword evidence="3" id="KW-0964">Secreted</keyword>
<accession>A0A9P8BQT2</accession>
<feature type="region of interest" description="Disordered" evidence="4">
    <location>
        <begin position="27"/>
        <end position="68"/>
    </location>
</feature>
<dbReference type="GO" id="GO:0043657">
    <property type="term" value="C:host cell"/>
    <property type="evidence" value="ECO:0007669"/>
    <property type="project" value="UniProtKB-SubCell"/>
</dbReference>
<proteinExistence type="predicted"/>
<comment type="subcellular location">
    <subcellularLocation>
        <location evidence="1">Host cell</location>
    </subcellularLocation>
    <subcellularLocation>
        <location evidence="2">Secreted</location>
    </subcellularLocation>
</comment>
<gene>
    <name evidence="6" type="ORF">KI688_003459</name>
</gene>
<sequence>MNNSIRGHLIHQQWPLYLQPRRQDGSYPLTDVAAGGGSGGGGEEAGGSSAEAMGSSRDGASGSGGGGAAAAIRRRAASIASVQAPNTDVDPAADAPNSSSSHTKDHRSTHSLIYMLTSMGHVRSVTSSTIHLNKPIWFNDLEAEDLTLWYVSIPIVPANKHRPILLNEFLESATELDPADDVSVVFPKAPPKKTIHIIVRRPPSGDLRVDIKRITDEFFVPGSDVT</sequence>
<feature type="compositionally biased region" description="Low complexity" evidence="4">
    <location>
        <begin position="46"/>
        <end position="60"/>
    </location>
</feature>
<dbReference type="GO" id="GO:0005576">
    <property type="term" value="C:extracellular region"/>
    <property type="evidence" value="ECO:0007669"/>
    <property type="project" value="UniProtKB-SubCell"/>
</dbReference>